<dbReference type="Pfam" id="PF07859">
    <property type="entry name" value="Abhydrolase_3"/>
    <property type="match status" value="1"/>
</dbReference>
<dbReference type="Proteomes" id="UP000199382">
    <property type="component" value="Unassembled WGS sequence"/>
</dbReference>
<feature type="domain" description="Alpha/beta hydrolase fold-3" evidence="2">
    <location>
        <begin position="82"/>
        <end position="281"/>
    </location>
</feature>
<gene>
    <name evidence="3" type="ORF">SAMN04488026_102652</name>
</gene>
<dbReference type="Gene3D" id="3.40.50.1820">
    <property type="entry name" value="alpha/beta hydrolase"/>
    <property type="match status" value="1"/>
</dbReference>
<evidence type="ECO:0000256" key="1">
    <source>
        <dbReference type="ARBA" id="ARBA00022801"/>
    </source>
</evidence>
<keyword evidence="4" id="KW-1185">Reference proteome</keyword>
<proteinExistence type="predicted"/>
<dbReference type="PANTHER" id="PTHR48081:SF8">
    <property type="entry name" value="ALPHA_BETA HYDROLASE FOLD-3 DOMAIN-CONTAINING PROTEIN-RELATED"/>
    <property type="match status" value="1"/>
</dbReference>
<dbReference type="InterPro" id="IPR013094">
    <property type="entry name" value="AB_hydrolase_3"/>
</dbReference>
<dbReference type="EMBL" id="FNEK01000026">
    <property type="protein sequence ID" value="SDJ90346.1"/>
    <property type="molecule type" value="Genomic_DNA"/>
</dbReference>
<protein>
    <submittedName>
        <fullName evidence="3">Acetyl esterase/lipase</fullName>
    </submittedName>
</protein>
<dbReference type="GO" id="GO:0016787">
    <property type="term" value="F:hydrolase activity"/>
    <property type="evidence" value="ECO:0007669"/>
    <property type="project" value="UniProtKB-KW"/>
</dbReference>
<evidence type="ECO:0000259" key="2">
    <source>
        <dbReference type="Pfam" id="PF07859"/>
    </source>
</evidence>
<sequence>MAGDRGETGPLSLRLRVLNRVLRLVARPRLQATETPEEADEDLARFARFLARRPPYLLRLVSKGRPDIHWITAGPVAPRGVILHFHGGAYIAGSPVTHAGMLGQISRLSGLRVAAPAFRLAPAHRAPAQFEDALDAHARLLAIGYRPDEIILGGDSSGGGIALALLAELCRRGQPPAGLYALSPWVDLTLSGESLRRNAERDPLLPVSRSEDARGYALGQFPADDPRVSPLWAAFDAPPPVCLHVGTTEILLDDSLRMAAHLRACGGTVCLREWPEAPHVLAMFDGYVPEARKALEEVAHFIRALGGVRRAGGVSSVNR</sequence>
<reference evidence="3 4" key="1">
    <citation type="submission" date="2016-10" db="EMBL/GenBank/DDBJ databases">
        <authorList>
            <person name="de Groot N.N."/>
        </authorList>
    </citation>
    <scope>NUCLEOTIDE SEQUENCE [LARGE SCALE GENOMIC DNA]</scope>
    <source>
        <strain evidence="3 4">DSM 25294</strain>
    </source>
</reference>
<dbReference type="AlphaFoldDB" id="A0A1G8XIP7"/>
<name>A0A1G8XIP7_9RHOB</name>
<dbReference type="PANTHER" id="PTHR48081">
    <property type="entry name" value="AB HYDROLASE SUPERFAMILY PROTEIN C4A8.06C"/>
    <property type="match status" value="1"/>
</dbReference>
<evidence type="ECO:0000313" key="4">
    <source>
        <dbReference type="Proteomes" id="UP000199382"/>
    </source>
</evidence>
<organism evidence="3 4">
    <name type="scientific">Aliiruegeria lutimaris</name>
    <dbReference type="NCBI Taxonomy" id="571298"/>
    <lineage>
        <taxon>Bacteria</taxon>
        <taxon>Pseudomonadati</taxon>
        <taxon>Pseudomonadota</taxon>
        <taxon>Alphaproteobacteria</taxon>
        <taxon>Rhodobacterales</taxon>
        <taxon>Roseobacteraceae</taxon>
        <taxon>Aliiruegeria</taxon>
    </lineage>
</organism>
<accession>A0A1G8XIP7</accession>
<evidence type="ECO:0000313" key="3">
    <source>
        <dbReference type="EMBL" id="SDJ90346.1"/>
    </source>
</evidence>
<dbReference type="InterPro" id="IPR050300">
    <property type="entry name" value="GDXG_lipolytic_enzyme"/>
</dbReference>
<keyword evidence="1" id="KW-0378">Hydrolase</keyword>
<dbReference type="STRING" id="571298.SAMN04488026_102652"/>
<dbReference type="RefSeq" id="WP_244520728.1">
    <property type="nucleotide sequence ID" value="NZ_FNEK01000026.1"/>
</dbReference>
<dbReference type="InterPro" id="IPR029058">
    <property type="entry name" value="AB_hydrolase_fold"/>
</dbReference>
<dbReference type="SUPFAM" id="SSF53474">
    <property type="entry name" value="alpha/beta-Hydrolases"/>
    <property type="match status" value="1"/>
</dbReference>